<organism evidence="1 2">
    <name type="scientific">Spongiactinospora gelatinilytica</name>
    <dbReference type="NCBI Taxonomy" id="2666298"/>
    <lineage>
        <taxon>Bacteria</taxon>
        <taxon>Bacillati</taxon>
        <taxon>Actinomycetota</taxon>
        <taxon>Actinomycetes</taxon>
        <taxon>Streptosporangiales</taxon>
        <taxon>Streptosporangiaceae</taxon>
        <taxon>Spongiactinospora</taxon>
    </lineage>
</organism>
<keyword evidence="2" id="KW-1185">Reference proteome</keyword>
<feature type="non-terminal residue" evidence="1">
    <location>
        <position position="42"/>
    </location>
</feature>
<dbReference type="Proteomes" id="UP000248544">
    <property type="component" value="Unassembled WGS sequence"/>
</dbReference>
<proteinExistence type="predicted"/>
<accession>A0A2W2EY59</accession>
<evidence type="ECO:0000313" key="1">
    <source>
        <dbReference type="EMBL" id="PZG14297.1"/>
    </source>
</evidence>
<comment type="caution">
    <text evidence="1">The sequence shown here is derived from an EMBL/GenBank/DDBJ whole genome shotgun (WGS) entry which is preliminary data.</text>
</comment>
<gene>
    <name evidence="1" type="ORF">C1I98_39580</name>
</gene>
<name>A0A2W2EY59_9ACTN</name>
<sequence length="42" mass="4503">MNGELYRFIVEMAAAGPEWPREMSEAGTDGILVVFAALFAAA</sequence>
<protein>
    <submittedName>
        <fullName evidence="1">Phosphatase PAP2 family protein</fullName>
    </submittedName>
</protein>
<evidence type="ECO:0000313" key="2">
    <source>
        <dbReference type="Proteomes" id="UP000248544"/>
    </source>
</evidence>
<dbReference type="AlphaFoldDB" id="A0A2W2EY59"/>
<reference evidence="1 2" key="1">
    <citation type="submission" date="2018-01" db="EMBL/GenBank/DDBJ databases">
        <title>Draft genome sequence of Sphaerisporangium sp. 7K107.</title>
        <authorList>
            <person name="Sahin N."/>
            <person name="Saygin H."/>
            <person name="Ay H."/>
        </authorList>
    </citation>
    <scope>NUCLEOTIDE SEQUENCE [LARGE SCALE GENOMIC DNA]</scope>
    <source>
        <strain evidence="1 2">7K107</strain>
    </source>
</reference>
<dbReference type="EMBL" id="POUA01000832">
    <property type="protein sequence ID" value="PZG14297.1"/>
    <property type="molecule type" value="Genomic_DNA"/>
</dbReference>